<evidence type="ECO:0000313" key="3">
    <source>
        <dbReference type="EMBL" id="CAF5179779.1"/>
    </source>
</evidence>
<evidence type="ECO:0000256" key="1">
    <source>
        <dbReference type="SAM" id="Coils"/>
    </source>
</evidence>
<organism evidence="3 4">
    <name type="scientific">Rotaria magnacalcarata</name>
    <dbReference type="NCBI Taxonomy" id="392030"/>
    <lineage>
        <taxon>Eukaryota</taxon>
        <taxon>Metazoa</taxon>
        <taxon>Spiralia</taxon>
        <taxon>Gnathifera</taxon>
        <taxon>Rotifera</taxon>
        <taxon>Eurotatoria</taxon>
        <taxon>Bdelloidea</taxon>
        <taxon>Philodinida</taxon>
        <taxon>Philodinidae</taxon>
        <taxon>Rotaria</taxon>
    </lineage>
</organism>
<evidence type="ECO:0000256" key="2">
    <source>
        <dbReference type="SAM" id="MobiDB-lite"/>
    </source>
</evidence>
<comment type="caution">
    <text evidence="3">The sequence shown here is derived from an EMBL/GenBank/DDBJ whole genome shotgun (WGS) entry which is preliminary data.</text>
</comment>
<dbReference type="AlphaFoldDB" id="A0A8S3HHQ6"/>
<name>A0A8S3HHQ6_9BILA</name>
<feature type="coiled-coil region" evidence="1">
    <location>
        <begin position="79"/>
        <end position="113"/>
    </location>
</feature>
<dbReference type="EMBL" id="CAJOBJ010329066">
    <property type="protein sequence ID" value="CAF5179779.1"/>
    <property type="molecule type" value="Genomic_DNA"/>
</dbReference>
<feature type="region of interest" description="Disordered" evidence="2">
    <location>
        <begin position="1"/>
        <end position="20"/>
    </location>
</feature>
<reference evidence="3" key="1">
    <citation type="submission" date="2021-02" db="EMBL/GenBank/DDBJ databases">
        <authorList>
            <person name="Nowell W R."/>
        </authorList>
    </citation>
    <scope>NUCLEOTIDE SEQUENCE</scope>
</reference>
<sequence length="155" mass="18013">MSGFRDETVQTPPLLPEQTDSSLNIEEYRLAIHDRDRIIQQLEEAINEITIRLRTPFTLMLPSQSSTAESIDEHSQKLIAELNSQMQIHLETVDQLRAECVELRRSEKILRNQVDSLTQLIHTPMRNLGLPPIILPSPLSTKVVFHYVQEFYFYI</sequence>
<keyword evidence="1" id="KW-0175">Coiled coil</keyword>
<dbReference type="Proteomes" id="UP000681720">
    <property type="component" value="Unassembled WGS sequence"/>
</dbReference>
<gene>
    <name evidence="3" type="ORF">GIL414_LOCUS68926</name>
</gene>
<proteinExistence type="predicted"/>
<protein>
    <submittedName>
        <fullName evidence="3">Uncharacterized protein</fullName>
    </submittedName>
</protein>
<evidence type="ECO:0000313" key="4">
    <source>
        <dbReference type="Proteomes" id="UP000681720"/>
    </source>
</evidence>
<accession>A0A8S3HHQ6</accession>